<dbReference type="Proteomes" id="UP000185753">
    <property type="component" value="Unassembled WGS sequence"/>
</dbReference>
<comment type="caution">
    <text evidence="1">The sequence shown here is derived from an EMBL/GenBank/DDBJ whole genome shotgun (WGS) entry which is preliminary data.</text>
</comment>
<proteinExistence type="predicted"/>
<dbReference type="OrthoDB" id="6706565at2"/>
<accession>A0A1A7R7P6</accession>
<dbReference type="EMBL" id="LZDS01000029">
    <property type="protein sequence ID" value="OBX27518.1"/>
    <property type="molecule type" value="Genomic_DNA"/>
</dbReference>
<keyword evidence="2" id="KW-1185">Reference proteome</keyword>
<sequence>MLKMIDVLEQQLVQNFSDSLFTQTDAIDQQFNEHLKAVADIDLQNLISQFFSTENALDVAHALDIHADQIADIQAGADLKAESLVQATAKIVAYCLAVETEALDQVEVFDSLQDYPM</sequence>
<protein>
    <submittedName>
        <fullName evidence="1">Uncharacterized protein</fullName>
    </submittedName>
</protein>
<organism evidence="1 2">
    <name type="scientific">Acinetobacter gandensis</name>
    <dbReference type="NCBI Taxonomy" id="1443941"/>
    <lineage>
        <taxon>Bacteria</taxon>
        <taxon>Pseudomonadati</taxon>
        <taxon>Pseudomonadota</taxon>
        <taxon>Gammaproteobacteria</taxon>
        <taxon>Moraxellales</taxon>
        <taxon>Moraxellaceae</taxon>
        <taxon>Acinetobacter</taxon>
    </lineage>
</organism>
<evidence type="ECO:0000313" key="1">
    <source>
        <dbReference type="EMBL" id="OBX27518.1"/>
    </source>
</evidence>
<evidence type="ECO:0000313" key="2">
    <source>
        <dbReference type="Proteomes" id="UP000185753"/>
    </source>
</evidence>
<dbReference type="AlphaFoldDB" id="A0A1A7R7P6"/>
<dbReference type="STRING" id="1443941.A9J31_09810"/>
<name>A0A1A7R7P6_9GAMM</name>
<gene>
    <name evidence="1" type="ORF">A9J31_09810</name>
</gene>
<dbReference type="RefSeq" id="WP_067767266.1">
    <property type="nucleotide sequence ID" value="NZ_CP183909.1"/>
</dbReference>
<reference evidence="2" key="1">
    <citation type="submission" date="2016-06" db="EMBL/GenBank/DDBJ databases">
        <authorList>
            <person name="Radolfova-Krizova L."/>
            <person name="Nemec A."/>
        </authorList>
    </citation>
    <scope>NUCLEOTIDE SEQUENCE [LARGE SCALE GENOMIC DNA]</scope>
    <source>
        <strain evidence="2">ANC 4275</strain>
    </source>
</reference>